<organism evidence="2 3">
    <name type="scientific">Ophiophagus hannah</name>
    <name type="common">King cobra</name>
    <name type="synonym">Naja hannah</name>
    <dbReference type="NCBI Taxonomy" id="8665"/>
    <lineage>
        <taxon>Eukaryota</taxon>
        <taxon>Metazoa</taxon>
        <taxon>Chordata</taxon>
        <taxon>Craniata</taxon>
        <taxon>Vertebrata</taxon>
        <taxon>Euteleostomi</taxon>
        <taxon>Lepidosauria</taxon>
        <taxon>Squamata</taxon>
        <taxon>Bifurcata</taxon>
        <taxon>Unidentata</taxon>
        <taxon>Episquamata</taxon>
        <taxon>Toxicofera</taxon>
        <taxon>Serpentes</taxon>
        <taxon>Colubroidea</taxon>
        <taxon>Elapidae</taxon>
        <taxon>Elapinae</taxon>
        <taxon>Ophiophagus</taxon>
    </lineage>
</organism>
<evidence type="ECO:0000256" key="1">
    <source>
        <dbReference type="SAM" id="MobiDB-lite"/>
    </source>
</evidence>
<feature type="non-terminal residue" evidence="2">
    <location>
        <position position="1"/>
    </location>
</feature>
<keyword evidence="3" id="KW-1185">Reference proteome</keyword>
<dbReference type="AlphaFoldDB" id="V8N448"/>
<name>V8N448_OPHHA</name>
<protein>
    <submittedName>
        <fullName evidence="2">Major centromere autoantigen B</fullName>
    </submittedName>
</protein>
<comment type="caution">
    <text evidence="2">The sequence shown here is derived from an EMBL/GenBank/DDBJ whole genome shotgun (WGS) entry which is preliminary data.</text>
</comment>
<dbReference type="EMBL" id="AZIM01022400">
    <property type="protein sequence ID" value="ETE56433.1"/>
    <property type="molecule type" value="Genomic_DNA"/>
</dbReference>
<proteinExistence type="predicted"/>
<feature type="compositionally biased region" description="Basic and acidic residues" evidence="1">
    <location>
        <begin position="117"/>
        <end position="133"/>
    </location>
</feature>
<feature type="compositionally biased region" description="Basic and acidic residues" evidence="1">
    <location>
        <begin position="82"/>
        <end position="103"/>
    </location>
</feature>
<evidence type="ECO:0000313" key="2">
    <source>
        <dbReference type="EMBL" id="ETE56433.1"/>
    </source>
</evidence>
<feature type="region of interest" description="Disordered" evidence="1">
    <location>
        <begin position="49"/>
        <end position="133"/>
    </location>
</feature>
<sequence>MDLLPSTQWAPLWIALSLGGRGHPKPHHWGCGLQDGGWVEGVGKEQGGALLKSSVDPDLSPTPVWCSSGSSSELKEEEEEEERRKGEEEGGRRREGEKGEKRGRGGGGEGGEGEEEGCSRRREDNIDKENEAH</sequence>
<dbReference type="Proteomes" id="UP000018936">
    <property type="component" value="Unassembled WGS sequence"/>
</dbReference>
<accession>V8N448</accession>
<gene>
    <name evidence="2" type="primary">Cenpb</name>
    <name evidence="2" type="ORF">L345_17856</name>
</gene>
<evidence type="ECO:0000313" key="3">
    <source>
        <dbReference type="Proteomes" id="UP000018936"/>
    </source>
</evidence>
<reference evidence="2 3" key="1">
    <citation type="journal article" date="2013" name="Proc. Natl. Acad. Sci. U.S.A.">
        <title>The king cobra genome reveals dynamic gene evolution and adaptation in the snake venom system.</title>
        <authorList>
            <person name="Vonk F.J."/>
            <person name="Casewell N.R."/>
            <person name="Henkel C.V."/>
            <person name="Heimberg A.M."/>
            <person name="Jansen H.J."/>
            <person name="McCleary R.J."/>
            <person name="Kerkkamp H.M."/>
            <person name="Vos R.A."/>
            <person name="Guerreiro I."/>
            <person name="Calvete J.J."/>
            <person name="Wuster W."/>
            <person name="Woods A.E."/>
            <person name="Logan J.M."/>
            <person name="Harrison R.A."/>
            <person name="Castoe T.A."/>
            <person name="de Koning A.P."/>
            <person name="Pollock D.D."/>
            <person name="Yandell M."/>
            <person name="Calderon D."/>
            <person name="Renjifo C."/>
            <person name="Currier R.B."/>
            <person name="Salgado D."/>
            <person name="Pla D."/>
            <person name="Sanz L."/>
            <person name="Hyder A.S."/>
            <person name="Ribeiro J.M."/>
            <person name="Arntzen J.W."/>
            <person name="van den Thillart G.E."/>
            <person name="Boetzer M."/>
            <person name="Pirovano W."/>
            <person name="Dirks R.P."/>
            <person name="Spaink H.P."/>
            <person name="Duboule D."/>
            <person name="McGlinn E."/>
            <person name="Kini R.M."/>
            <person name="Richardson M.K."/>
        </authorList>
    </citation>
    <scope>NUCLEOTIDE SEQUENCE</scope>
    <source>
        <tissue evidence="2">Blood</tissue>
    </source>
</reference>